<organism evidence="1 2">
    <name type="scientific">Enterococcus villorum ATCC 700913</name>
    <dbReference type="NCBI Taxonomy" id="1158604"/>
    <lineage>
        <taxon>Bacteria</taxon>
        <taxon>Bacillati</taxon>
        <taxon>Bacillota</taxon>
        <taxon>Bacilli</taxon>
        <taxon>Lactobacillales</taxon>
        <taxon>Enterococcaceae</taxon>
        <taxon>Enterococcus</taxon>
    </lineage>
</organism>
<gene>
    <name evidence="1" type="ORF">UAO_02512</name>
</gene>
<dbReference type="Proteomes" id="UP000013866">
    <property type="component" value="Unassembled WGS sequence"/>
</dbReference>
<dbReference type="EMBL" id="AJAN01000035">
    <property type="protein sequence ID" value="EOH86291.1"/>
    <property type="molecule type" value="Genomic_DNA"/>
</dbReference>
<name>A0ABP2UMY5_9ENTE</name>
<sequence length="36" mass="4191">MNALHIEVMTKLRILKKLMDSQGEWVSTAEQSYPKN</sequence>
<proteinExistence type="predicted"/>
<reference evidence="1 2" key="1">
    <citation type="submission" date="2013-02" db="EMBL/GenBank/DDBJ databases">
        <title>The Genome Sequence of Enterococcus villorum ATCC_700913.</title>
        <authorList>
            <consortium name="The Broad Institute Genome Sequencing Platform"/>
            <consortium name="The Broad Institute Genome Sequencing Center for Infectious Disease"/>
            <person name="Earl A.M."/>
            <person name="Gilmore M.S."/>
            <person name="Lebreton F."/>
            <person name="Walker B."/>
            <person name="Young S.K."/>
            <person name="Zeng Q."/>
            <person name="Gargeya S."/>
            <person name="Fitzgerald M."/>
            <person name="Haas B."/>
            <person name="Abouelleil A."/>
            <person name="Alvarado L."/>
            <person name="Arachchi H.M."/>
            <person name="Berlin A.M."/>
            <person name="Chapman S.B."/>
            <person name="Dewar J."/>
            <person name="Goldberg J."/>
            <person name="Griggs A."/>
            <person name="Gujja S."/>
            <person name="Hansen M."/>
            <person name="Howarth C."/>
            <person name="Imamovic A."/>
            <person name="Larimer J."/>
            <person name="McCowan C."/>
            <person name="Murphy C."/>
            <person name="Neiman D."/>
            <person name="Pearson M."/>
            <person name="Priest M."/>
            <person name="Roberts A."/>
            <person name="Saif S."/>
            <person name="Shea T."/>
            <person name="Sisk P."/>
            <person name="Sykes S."/>
            <person name="Wortman J."/>
            <person name="Nusbaum C."/>
            <person name="Birren B."/>
        </authorList>
    </citation>
    <scope>NUCLEOTIDE SEQUENCE [LARGE SCALE GENOMIC DNA]</scope>
    <source>
        <strain evidence="1 2">ATCC 700913</strain>
    </source>
</reference>
<evidence type="ECO:0000313" key="1">
    <source>
        <dbReference type="EMBL" id="EOH86291.1"/>
    </source>
</evidence>
<comment type="caution">
    <text evidence="1">The sequence shown here is derived from an EMBL/GenBank/DDBJ whole genome shotgun (WGS) entry which is preliminary data.</text>
</comment>
<evidence type="ECO:0000313" key="2">
    <source>
        <dbReference type="Proteomes" id="UP000013866"/>
    </source>
</evidence>
<keyword evidence="2" id="KW-1185">Reference proteome</keyword>
<protein>
    <submittedName>
        <fullName evidence="1">Uncharacterized protein</fullName>
    </submittedName>
</protein>
<accession>A0ABP2UMY5</accession>